<comment type="caution">
    <text evidence="3">The sequence shown here is derived from an EMBL/GenBank/DDBJ whole genome shotgun (WGS) entry which is preliminary data.</text>
</comment>
<keyword evidence="2" id="KW-0732">Signal</keyword>
<dbReference type="PROSITE" id="PS51257">
    <property type="entry name" value="PROKAR_LIPOPROTEIN"/>
    <property type="match status" value="1"/>
</dbReference>
<name>A0A9D2I5G7_9FIRM</name>
<feature type="compositionally biased region" description="Low complexity" evidence="1">
    <location>
        <begin position="27"/>
        <end position="45"/>
    </location>
</feature>
<dbReference type="Proteomes" id="UP000886858">
    <property type="component" value="Unassembled WGS sequence"/>
</dbReference>
<feature type="chain" id="PRO_5039527573" evidence="2">
    <location>
        <begin position="26"/>
        <end position="583"/>
    </location>
</feature>
<protein>
    <submittedName>
        <fullName evidence="3">Extracellular solute-binding protein</fullName>
    </submittedName>
</protein>
<dbReference type="Gene3D" id="3.40.190.10">
    <property type="entry name" value="Periplasmic binding protein-like II"/>
    <property type="match status" value="2"/>
</dbReference>
<evidence type="ECO:0000256" key="2">
    <source>
        <dbReference type="SAM" id="SignalP"/>
    </source>
</evidence>
<dbReference type="AlphaFoldDB" id="A0A9D2I5G7"/>
<sequence>MGMKKVLAALLSLTLVIGAAGCGQAQTGASGTEAPASTAAASKAGTAEEEVGSEAAQSSDGELITVKILGINGKATGDGGQTMTMKDWYTDGKSQRWQKVVDDLAARGVQLELELIEQDQYTTTIQTMVASGEFSNYDFVNVSGLDEKTLISLMRQGQIQRLDDAIEQYSAGELKEFMETEAGQYWRNHMKYEDGNLYWFKPISTYTYEGGPGNSALAASIRQDWLDAIGAEIPQTTEELFDVLTQFQEQDVNQSGSVDEVMWLNYSNFNTDVAQWFGLGADVTFVNLQDNNTVTSPWYQENVKDYIAYMNRLYKAGLLRMNDSQTSSYMMENRVAFISDWATQTWQEPTVVVPEGAEYPWYVPFRAEAAEGQTPLWRGGNQYMMGSSYFVVPAESQNIEGVIKMLDYFCSDEGVEVTEWGIEGVNYMKDEEGNMTQDIDSTFENVDAAVGCAFWANNLIPRFELGRDLAQAMSRTTNFGIDHGVANNPTGKADFCAEVMENQGDRTPHDKGDLAFPTLEEISATSDLTTDLTTYSQELLSKLITGERSMDDWDTYIQDLKDLGLDEIIAAEQARADRAMGTE</sequence>
<gene>
    <name evidence="3" type="ORF">H9717_05865</name>
</gene>
<evidence type="ECO:0000256" key="1">
    <source>
        <dbReference type="SAM" id="MobiDB-lite"/>
    </source>
</evidence>
<evidence type="ECO:0000313" key="3">
    <source>
        <dbReference type="EMBL" id="HJA92627.1"/>
    </source>
</evidence>
<accession>A0A9D2I5G7</accession>
<evidence type="ECO:0000313" key="4">
    <source>
        <dbReference type="Proteomes" id="UP000886858"/>
    </source>
</evidence>
<feature type="region of interest" description="Disordered" evidence="1">
    <location>
        <begin position="27"/>
        <end position="47"/>
    </location>
</feature>
<reference evidence="3" key="1">
    <citation type="journal article" date="2021" name="PeerJ">
        <title>Extensive microbial diversity within the chicken gut microbiome revealed by metagenomics and culture.</title>
        <authorList>
            <person name="Gilroy R."/>
            <person name="Ravi A."/>
            <person name="Getino M."/>
            <person name="Pursley I."/>
            <person name="Horton D.L."/>
            <person name="Alikhan N.F."/>
            <person name="Baker D."/>
            <person name="Gharbi K."/>
            <person name="Hall N."/>
            <person name="Watson M."/>
            <person name="Adriaenssens E.M."/>
            <person name="Foster-Nyarko E."/>
            <person name="Jarju S."/>
            <person name="Secka A."/>
            <person name="Antonio M."/>
            <person name="Oren A."/>
            <person name="Chaudhuri R.R."/>
            <person name="La Ragione R."/>
            <person name="Hildebrand F."/>
            <person name="Pallen M.J."/>
        </authorList>
    </citation>
    <scope>NUCLEOTIDE SEQUENCE</scope>
    <source>
        <strain evidence="3">CHK179-7159</strain>
    </source>
</reference>
<organism evidence="3 4">
    <name type="scientific">Candidatus Eisenbergiella merdipullorum</name>
    <dbReference type="NCBI Taxonomy" id="2838553"/>
    <lineage>
        <taxon>Bacteria</taxon>
        <taxon>Bacillati</taxon>
        <taxon>Bacillota</taxon>
        <taxon>Clostridia</taxon>
        <taxon>Lachnospirales</taxon>
        <taxon>Lachnospiraceae</taxon>
        <taxon>Eisenbergiella</taxon>
    </lineage>
</organism>
<proteinExistence type="predicted"/>
<dbReference type="SUPFAM" id="SSF53850">
    <property type="entry name" value="Periplasmic binding protein-like II"/>
    <property type="match status" value="1"/>
</dbReference>
<dbReference type="EMBL" id="DWYY01000061">
    <property type="protein sequence ID" value="HJA92627.1"/>
    <property type="molecule type" value="Genomic_DNA"/>
</dbReference>
<feature type="signal peptide" evidence="2">
    <location>
        <begin position="1"/>
        <end position="25"/>
    </location>
</feature>
<reference evidence="3" key="2">
    <citation type="submission" date="2021-04" db="EMBL/GenBank/DDBJ databases">
        <authorList>
            <person name="Gilroy R."/>
        </authorList>
    </citation>
    <scope>NUCLEOTIDE SEQUENCE</scope>
    <source>
        <strain evidence="3">CHK179-7159</strain>
    </source>
</reference>